<reference evidence="2" key="1">
    <citation type="submission" date="2022-10" db="EMBL/GenBank/DDBJ databases">
        <authorList>
            <person name="Chen Y."/>
            <person name="Dougan E. K."/>
            <person name="Chan C."/>
            <person name="Rhodes N."/>
            <person name="Thang M."/>
        </authorList>
    </citation>
    <scope>NUCLEOTIDE SEQUENCE</scope>
</reference>
<keyword evidence="1" id="KW-1133">Transmembrane helix</keyword>
<dbReference type="EMBL" id="CAMXCT010003134">
    <property type="protein sequence ID" value="CAI4002637.1"/>
    <property type="molecule type" value="Genomic_DNA"/>
</dbReference>
<dbReference type="AlphaFoldDB" id="A0A9P1G9Z4"/>
<organism evidence="2">
    <name type="scientific">Cladocopium goreaui</name>
    <dbReference type="NCBI Taxonomy" id="2562237"/>
    <lineage>
        <taxon>Eukaryota</taxon>
        <taxon>Sar</taxon>
        <taxon>Alveolata</taxon>
        <taxon>Dinophyceae</taxon>
        <taxon>Suessiales</taxon>
        <taxon>Symbiodiniaceae</taxon>
        <taxon>Cladocopium</taxon>
    </lineage>
</organism>
<feature type="non-terminal residue" evidence="2">
    <location>
        <position position="324"/>
    </location>
</feature>
<sequence>MLISGNPQSECYLTAKKLLREKFNFKHWTHTNEREKLDFCGCSLVKTPYGYQLGQPEYFSKIKPITIDPKRRDTAMASQNEISALRAVLGALQRPSTQTSPQLGATVSLLSGQITAATTEDLRDANKALKFAKMNNDKLIECRVACAAAMDSLEYTRALIQSCLNADYTLQFPGDWVMNKPALVVDAKALYNSIRAKVGGLADVVISQIMPVTATSMNDVSEVFELLQFLMTMLISFFSGCFCMWMFMDYPNVLNRAELVRRMPKRHDQDSLDQAQAGNNNINEWYHHELEFHSEVYTIRQATRCSSCVDRRIGENFELDQYQQ</sequence>
<proteinExistence type="predicted"/>
<keyword evidence="1" id="KW-0812">Transmembrane</keyword>
<dbReference type="EMBL" id="CAMXCT030003134">
    <property type="protein sequence ID" value="CAL4789949.1"/>
    <property type="molecule type" value="Genomic_DNA"/>
</dbReference>
<gene>
    <name evidence="2" type="ORF">C1SCF055_LOCUS28577</name>
</gene>
<dbReference type="EMBL" id="CAMXCT020003134">
    <property type="protein sequence ID" value="CAL1156012.1"/>
    <property type="molecule type" value="Genomic_DNA"/>
</dbReference>
<feature type="transmembrane region" description="Helical" evidence="1">
    <location>
        <begin position="226"/>
        <end position="247"/>
    </location>
</feature>
<accession>A0A9P1G9Z4</accession>
<evidence type="ECO:0000256" key="1">
    <source>
        <dbReference type="SAM" id="Phobius"/>
    </source>
</evidence>
<evidence type="ECO:0000313" key="3">
    <source>
        <dbReference type="EMBL" id="CAL4789949.1"/>
    </source>
</evidence>
<dbReference type="Proteomes" id="UP001152797">
    <property type="component" value="Unassembled WGS sequence"/>
</dbReference>
<dbReference type="GO" id="GO:0003743">
    <property type="term" value="F:translation initiation factor activity"/>
    <property type="evidence" value="ECO:0007669"/>
    <property type="project" value="UniProtKB-KW"/>
</dbReference>
<keyword evidence="4" id="KW-1185">Reference proteome</keyword>
<reference evidence="3 4" key="2">
    <citation type="submission" date="2024-05" db="EMBL/GenBank/DDBJ databases">
        <authorList>
            <person name="Chen Y."/>
            <person name="Shah S."/>
            <person name="Dougan E. K."/>
            <person name="Thang M."/>
            <person name="Chan C."/>
        </authorList>
    </citation>
    <scope>NUCLEOTIDE SEQUENCE [LARGE SCALE GENOMIC DNA]</scope>
</reference>
<evidence type="ECO:0000313" key="4">
    <source>
        <dbReference type="Proteomes" id="UP001152797"/>
    </source>
</evidence>
<protein>
    <submittedName>
        <fullName evidence="3">Eukaryotic translation initiation factor isoform 4G-2</fullName>
    </submittedName>
</protein>
<keyword evidence="3" id="KW-0648">Protein biosynthesis</keyword>
<comment type="caution">
    <text evidence="2">The sequence shown here is derived from an EMBL/GenBank/DDBJ whole genome shotgun (WGS) entry which is preliminary data.</text>
</comment>
<name>A0A9P1G9Z4_9DINO</name>
<evidence type="ECO:0000313" key="2">
    <source>
        <dbReference type="EMBL" id="CAI4002637.1"/>
    </source>
</evidence>
<dbReference type="OrthoDB" id="413361at2759"/>
<keyword evidence="1" id="KW-0472">Membrane</keyword>
<keyword evidence="3" id="KW-0396">Initiation factor</keyword>